<accession>A0A2H5Y6K4</accession>
<evidence type="ECO:0000313" key="3">
    <source>
        <dbReference type="Proteomes" id="UP000236642"/>
    </source>
</evidence>
<keyword evidence="1" id="KW-1133">Transmembrane helix</keyword>
<dbReference type="AlphaFoldDB" id="A0A2H5Y6K4"/>
<keyword evidence="1" id="KW-0812">Transmembrane</keyword>
<feature type="transmembrane region" description="Helical" evidence="1">
    <location>
        <begin position="72"/>
        <end position="91"/>
    </location>
</feature>
<dbReference type="Proteomes" id="UP000236642">
    <property type="component" value="Unassembled WGS sequence"/>
</dbReference>
<protein>
    <submittedName>
        <fullName evidence="2">Uncharacterized protein</fullName>
    </submittedName>
</protein>
<gene>
    <name evidence="2" type="ORF">HRbin22_01323</name>
</gene>
<evidence type="ECO:0000313" key="2">
    <source>
        <dbReference type="EMBL" id="GBD09076.1"/>
    </source>
</evidence>
<evidence type="ECO:0000256" key="1">
    <source>
        <dbReference type="SAM" id="Phobius"/>
    </source>
</evidence>
<keyword evidence="1" id="KW-0472">Membrane</keyword>
<sequence>MSLRGLREAIRPSVEGPGRKAIRPRRFPFLLYRRLARMYRGPALLTALLTLALYYLPLFGSVEYPWPPEQDVLLLVLAGAVLGVWLVPEIGSRLSGVEPRPEALVFRAPFFALRVSYRRIRNTRPTVFSELFPRIPPRHRRWVEPFYDHTVLVIETAGYPLPPRWIRWLFGPYICLPQGTGFVCLVSDWMALSRMIDHYREAARGSSS</sequence>
<comment type="caution">
    <text evidence="2">The sequence shown here is derived from an EMBL/GenBank/DDBJ whole genome shotgun (WGS) entry which is preliminary data.</text>
</comment>
<feature type="transmembrane region" description="Helical" evidence="1">
    <location>
        <begin position="43"/>
        <end position="60"/>
    </location>
</feature>
<name>A0A2H5Y6K4_9CHLR</name>
<reference evidence="3" key="1">
    <citation type="submission" date="2017-09" db="EMBL/GenBank/DDBJ databases">
        <title>Metaegenomics of thermophilic ammonia-oxidizing enrichment culture.</title>
        <authorList>
            <person name="Kato S."/>
            <person name="Suzuki K."/>
        </authorList>
    </citation>
    <scope>NUCLEOTIDE SEQUENCE [LARGE SCALE GENOMIC DNA]</scope>
</reference>
<proteinExistence type="predicted"/>
<dbReference type="EMBL" id="BEHY01000026">
    <property type="protein sequence ID" value="GBD09076.1"/>
    <property type="molecule type" value="Genomic_DNA"/>
</dbReference>
<organism evidence="2 3">
    <name type="scientific">Candidatus Thermoflexus japonica</name>
    <dbReference type="NCBI Taxonomy" id="2035417"/>
    <lineage>
        <taxon>Bacteria</taxon>
        <taxon>Bacillati</taxon>
        <taxon>Chloroflexota</taxon>
        <taxon>Thermoflexia</taxon>
        <taxon>Thermoflexales</taxon>
        <taxon>Thermoflexaceae</taxon>
        <taxon>Thermoflexus</taxon>
    </lineage>
</organism>